<dbReference type="UniPathway" id="UPA00074">
    <property type="reaction ID" value="UER00943"/>
</dbReference>
<dbReference type="EC" id="5.4.99.18" evidence="3 4"/>
<dbReference type="HAMAP" id="MF_01929">
    <property type="entry name" value="PurE_classI"/>
    <property type="match status" value="1"/>
</dbReference>
<comment type="caution">
    <text evidence="7">The sequence shown here is derived from an EMBL/GenBank/DDBJ whole genome shotgun (WGS) entry which is preliminary data.</text>
</comment>
<comment type="pathway">
    <text evidence="3 4">Purine metabolism; IMP biosynthesis via de novo pathway; 5-amino-1-(5-phospho-D-ribosyl)imidazole-4-carboxylate from 5-amino-1-(5-phospho-D-ribosyl)imidazole (N5-CAIR route): step 2/2.</text>
</comment>
<comment type="catalytic activity">
    <reaction evidence="3 4">
        <text>5-carboxyamino-1-(5-phospho-D-ribosyl)imidazole + H(+) = 5-amino-1-(5-phospho-D-ribosyl)imidazole-4-carboxylate</text>
        <dbReference type="Rhea" id="RHEA:13193"/>
        <dbReference type="ChEBI" id="CHEBI:15378"/>
        <dbReference type="ChEBI" id="CHEBI:58730"/>
        <dbReference type="ChEBI" id="CHEBI:77657"/>
        <dbReference type="EC" id="5.4.99.18"/>
    </reaction>
</comment>
<dbReference type="SMART" id="SM01001">
    <property type="entry name" value="AIRC"/>
    <property type="match status" value="1"/>
</dbReference>
<dbReference type="Pfam" id="PF00731">
    <property type="entry name" value="AIRC"/>
    <property type="match status" value="1"/>
</dbReference>
<dbReference type="Proteomes" id="UP000053695">
    <property type="component" value="Unassembled WGS sequence"/>
</dbReference>
<keyword evidence="1 3" id="KW-0658">Purine biosynthesis</keyword>
<evidence type="ECO:0000313" key="8">
    <source>
        <dbReference type="Proteomes" id="UP000053695"/>
    </source>
</evidence>
<evidence type="ECO:0000256" key="5">
    <source>
        <dbReference type="PIRSR" id="PIRSR001338-1"/>
    </source>
</evidence>
<dbReference type="AlphaFoldDB" id="N6VS78"/>
<accession>N6VS78</accession>
<comment type="function">
    <text evidence="3 4">Catalyzes the conversion of N5-carboxyaminoimidazole ribonucleotide (N5-CAIR) to 4-carboxy-5-aminoimidazole ribonucleotide (CAIR).</text>
</comment>
<dbReference type="Gene3D" id="3.40.50.1970">
    <property type="match status" value="1"/>
</dbReference>
<dbReference type="PANTHER" id="PTHR23046:SF2">
    <property type="entry name" value="PHOSPHORIBOSYLAMINOIMIDAZOLE CARBOXYLASE"/>
    <property type="match status" value="1"/>
</dbReference>
<evidence type="ECO:0000256" key="3">
    <source>
        <dbReference type="HAMAP-Rule" id="MF_01929"/>
    </source>
</evidence>
<evidence type="ECO:0000256" key="4">
    <source>
        <dbReference type="PIRNR" id="PIRNR001338"/>
    </source>
</evidence>
<dbReference type="InterPro" id="IPR000031">
    <property type="entry name" value="PurE_dom"/>
</dbReference>
<comment type="similarity">
    <text evidence="3">Belongs to the AIR carboxylase family. Class I subfamily.</text>
</comment>
<evidence type="ECO:0000259" key="6">
    <source>
        <dbReference type="SMART" id="SM01001"/>
    </source>
</evidence>
<evidence type="ECO:0000256" key="2">
    <source>
        <dbReference type="ARBA" id="ARBA00023235"/>
    </source>
</evidence>
<proteinExistence type="inferred from homology"/>
<sequence>MICIIMGSESDLKIAEKAINVLKEFNVKYEVRVASAHRTPELIEEIVKNPEIEVFIAIAGLAAHLPGVIASLTLKPVIAVPVDVKLCGLDALLSSVQMPPGVPVATVGVDRGENAAILALQILALKDKELYNKLLEYRNKMKEKVYNSDEKIKKMFK</sequence>
<feature type="domain" description="PurE" evidence="6">
    <location>
        <begin position="1"/>
        <end position="145"/>
    </location>
</feature>
<dbReference type="InterPro" id="IPR024694">
    <property type="entry name" value="PurE_prokaryotes"/>
</dbReference>
<evidence type="ECO:0000256" key="1">
    <source>
        <dbReference type="ARBA" id="ARBA00022755"/>
    </source>
</evidence>
<feature type="binding site" evidence="3 5">
    <location>
        <position position="11"/>
    </location>
    <ligand>
        <name>substrate</name>
    </ligand>
</feature>
<dbReference type="STRING" id="1069083.GCA_000371805_00953"/>
<organism evidence="7 8">
    <name type="scientific">Methanocaldococcus villosus KIN24-T80</name>
    <dbReference type="NCBI Taxonomy" id="1069083"/>
    <lineage>
        <taxon>Archaea</taxon>
        <taxon>Methanobacteriati</taxon>
        <taxon>Methanobacteriota</taxon>
        <taxon>Methanomada group</taxon>
        <taxon>Methanococci</taxon>
        <taxon>Methanococcales</taxon>
        <taxon>Methanocaldococcaceae</taxon>
        <taxon>Methanocaldococcus</taxon>
    </lineage>
</organism>
<feature type="binding site" evidence="3 5">
    <location>
        <position position="38"/>
    </location>
    <ligand>
        <name>substrate</name>
    </ligand>
</feature>
<dbReference type="PIRSF" id="PIRSF001338">
    <property type="entry name" value="AIR_carboxylase"/>
    <property type="match status" value="1"/>
</dbReference>
<dbReference type="OrthoDB" id="9473at2157"/>
<protein>
    <recommendedName>
        <fullName evidence="3 4">N5-carboxyaminoimidazole ribonucleotide mutase</fullName>
        <shortName evidence="3 4">N5-CAIR mutase</shortName>
        <ecNumber evidence="3 4">5.4.99.18</ecNumber>
    </recommendedName>
    <alternativeName>
        <fullName evidence="3">5-(carboxyamino)imidazole ribonucleotide mutase</fullName>
    </alternativeName>
</protein>
<dbReference type="SUPFAM" id="SSF52255">
    <property type="entry name" value="N5-CAIR mutase (phosphoribosylaminoimidazole carboxylase, PurE)"/>
    <property type="match status" value="1"/>
</dbReference>
<dbReference type="EMBL" id="APMM01000030">
    <property type="protein sequence ID" value="ENN96006.1"/>
    <property type="molecule type" value="Genomic_DNA"/>
</dbReference>
<keyword evidence="8" id="KW-1185">Reference proteome</keyword>
<dbReference type="PATRIC" id="fig|1069083.5.peg.914"/>
<dbReference type="GO" id="GO:0006189">
    <property type="term" value="P:'de novo' IMP biosynthetic process"/>
    <property type="evidence" value="ECO:0007669"/>
    <property type="project" value="UniProtKB-UniRule"/>
</dbReference>
<evidence type="ECO:0000313" key="7">
    <source>
        <dbReference type="EMBL" id="ENN96006.1"/>
    </source>
</evidence>
<dbReference type="PANTHER" id="PTHR23046">
    <property type="entry name" value="PHOSPHORIBOSYLAMINOIMIDAZOLE CARBOXYLASE CATALYTIC SUBUNIT"/>
    <property type="match status" value="1"/>
</dbReference>
<keyword evidence="2 3" id="KW-0413">Isomerase</keyword>
<dbReference type="GO" id="GO:0034023">
    <property type="term" value="F:5-(carboxyamino)imidazole ribonucleotide mutase activity"/>
    <property type="evidence" value="ECO:0007669"/>
    <property type="project" value="UniProtKB-UniRule"/>
</dbReference>
<feature type="binding site" evidence="3 5">
    <location>
        <position position="8"/>
    </location>
    <ligand>
        <name>substrate</name>
    </ligand>
</feature>
<name>N6VS78_9EURY</name>
<dbReference type="RefSeq" id="WP_004591961.1">
    <property type="nucleotide sequence ID" value="NZ_APMM01000030.1"/>
</dbReference>
<dbReference type="InterPro" id="IPR033747">
    <property type="entry name" value="PurE_ClassI"/>
</dbReference>
<reference evidence="7 8" key="1">
    <citation type="journal article" date="2013" name="Genome Announc.">
        <title>Draft Genome Sequence of a Highly Flagellated, Fast-Swimming Archaeon, Methanocaldococcus villosus Strain KIN24-T80 (DSM 22612).</title>
        <authorList>
            <person name="Thennarasu S."/>
            <person name="Polireddy D."/>
            <person name="Antony A."/>
            <person name="Yada M.R."/>
            <person name="Algarawi S."/>
            <person name="Sivakumar N."/>
        </authorList>
    </citation>
    <scope>NUCLEOTIDE SEQUENCE [LARGE SCALE GENOMIC DNA]</scope>
    <source>
        <strain evidence="7 8">KIN24-T80</strain>
    </source>
</reference>
<dbReference type="NCBIfam" id="TIGR01162">
    <property type="entry name" value="purE"/>
    <property type="match status" value="1"/>
</dbReference>
<gene>
    <name evidence="3" type="primary">purE</name>
    <name evidence="7" type="ORF">J422_04675</name>
</gene>